<name>A0A3N4D7G0_9ACTN</name>
<feature type="transmembrane region" description="Helical" evidence="8">
    <location>
        <begin position="70"/>
        <end position="90"/>
    </location>
</feature>
<reference evidence="10 11" key="1">
    <citation type="submission" date="2018-12" db="EMBL/GenBank/DDBJ databases">
        <authorList>
            <consortium name="Pathogen Informatics"/>
        </authorList>
    </citation>
    <scope>NUCLEOTIDE SEQUENCE [LARGE SCALE GENOMIC DNA]</scope>
    <source>
        <strain evidence="10 11">NCTC12967</strain>
    </source>
</reference>
<evidence type="ECO:0000256" key="4">
    <source>
        <dbReference type="ARBA" id="ARBA00022475"/>
    </source>
</evidence>
<evidence type="ECO:0000256" key="5">
    <source>
        <dbReference type="ARBA" id="ARBA00022692"/>
    </source>
</evidence>
<feature type="transmembrane region" description="Helical" evidence="8">
    <location>
        <begin position="102"/>
        <end position="123"/>
    </location>
</feature>
<evidence type="ECO:0000256" key="2">
    <source>
        <dbReference type="ARBA" id="ARBA00007935"/>
    </source>
</evidence>
<comment type="subcellular location">
    <subcellularLocation>
        <location evidence="1">Cell membrane</location>
        <topology evidence="1">Multi-pass membrane protein</topology>
    </subcellularLocation>
</comment>
<dbReference type="Gene3D" id="1.10.3470.10">
    <property type="entry name" value="ABC transporter involved in vitamin B12 uptake, BtuC"/>
    <property type="match status" value="1"/>
</dbReference>
<dbReference type="PANTHER" id="PTHR30472">
    <property type="entry name" value="FERRIC ENTEROBACTIN TRANSPORT SYSTEM PERMEASE PROTEIN"/>
    <property type="match status" value="1"/>
</dbReference>
<keyword evidence="3" id="KW-0813">Transport</keyword>
<dbReference type="InterPro" id="IPR037294">
    <property type="entry name" value="ABC_BtuC-like"/>
</dbReference>
<keyword evidence="4" id="KW-1003">Cell membrane</keyword>
<dbReference type="CDD" id="cd06550">
    <property type="entry name" value="TM_ABC_iron-siderophores_like"/>
    <property type="match status" value="1"/>
</dbReference>
<dbReference type="FunFam" id="1.10.3470.10:FF:000001">
    <property type="entry name" value="Vitamin B12 ABC transporter permease BtuC"/>
    <property type="match status" value="1"/>
</dbReference>
<comment type="similarity">
    <text evidence="2">Belongs to the binding-protein-dependent transport system permease family. FecCD subfamily.</text>
</comment>
<evidence type="ECO:0000313" key="10">
    <source>
        <dbReference type="EMBL" id="VEH70774.1"/>
    </source>
</evidence>
<dbReference type="GO" id="GO:0005886">
    <property type="term" value="C:plasma membrane"/>
    <property type="evidence" value="ECO:0007669"/>
    <property type="project" value="UniProtKB-SubCell"/>
</dbReference>
<dbReference type="Pfam" id="PF01032">
    <property type="entry name" value="FecCD"/>
    <property type="match status" value="1"/>
</dbReference>
<dbReference type="AlphaFoldDB" id="A0A3N4D7G0"/>
<dbReference type="GO" id="GO:0033214">
    <property type="term" value="P:siderophore-iron import into cell"/>
    <property type="evidence" value="ECO:0007669"/>
    <property type="project" value="TreeGrafter"/>
</dbReference>
<keyword evidence="5 8" id="KW-0812">Transmembrane</keyword>
<reference evidence="9" key="2">
    <citation type="submission" date="2021-03" db="EMBL/GenBank/DDBJ databases">
        <title>Human Oral Microbial Genomes.</title>
        <authorList>
            <person name="Johnston C.D."/>
            <person name="Chen T."/>
            <person name="Dewhirst F.E."/>
        </authorList>
    </citation>
    <scope>NUCLEOTIDE SEQUENCE</scope>
    <source>
        <strain evidence="9">F0714</strain>
    </source>
</reference>
<sequence>MIRSSVLYRGPAGAPRRPVTVFAGLVVILLLSVLASTMTGARFLSPSEWWRALVAPGADPVTAIVWDMRIPRTAVGLVVGAAYGVAGALMQALTRNPLADPGILGVNSGAGLAVTVGIGLFGITGVEGYQWFAFVGAAGVTALVLLLGATGRGPTAPVQLVLGGVAMSAVLSGVSQFLSLLDPDTFAAVRNWAVGSIGRTRIAELLPVLPLVGVALMLAFALGRSLDAMALGDDVASGLGVRAGRTRFLAVIAITLLAGPATAITGGIAFVGLMVPHVVRWGVGSGQRVILAGSLLVGPALVLAADVLGRVIAIPGEIEAGILTAVIGAPLLVLLARRASTT</sequence>
<feature type="transmembrane region" description="Helical" evidence="8">
    <location>
        <begin position="160"/>
        <end position="181"/>
    </location>
</feature>
<dbReference type="EMBL" id="LR134406">
    <property type="protein sequence ID" value="VEH70774.1"/>
    <property type="molecule type" value="Genomic_DNA"/>
</dbReference>
<dbReference type="Proteomes" id="UP000677180">
    <property type="component" value="Chromosome"/>
</dbReference>
<evidence type="ECO:0000256" key="7">
    <source>
        <dbReference type="ARBA" id="ARBA00023136"/>
    </source>
</evidence>
<feature type="transmembrane region" description="Helical" evidence="8">
    <location>
        <begin position="248"/>
        <end position="275"/>
    </location>
</feature>
<evidence type="ECO:0000256" key="1">
    <source>
        <dbReference type="ARBA" id="ARBA00004651"/>
    </source>
</evidence>
<dbReference type="InterPro" id="IPR000522">
    <property type="entry name" value="ABC_transptr_permease_BtuC"/>
</dbReference>
<dbReference type="GO" id="GO:0022857">
    <property type="term" value="F:transmembrane transporter activity"/>
    <property type="evidence" value="ECO:0007669"/>
    <property type="project" value="InterPro"/>
</dbReference>
<proteinExistence type="inferred from homology"/>
<accession>A0A3N4D7G0</accession>
<organism evidence="10 11">
    <name type="scientific">Arachnia propionica</name>
    <dbReference type="NCBI Taxonomy" id="1750"/>
    <lineage>
        <taxon>Bacteria</taxon>
        <taxon>Bacillati</taxon>
        <taxon>Actinomycetota</taxon>
        <taxon>Actinomycetes</taxon>
        <taxon>Propionibacteriales</taxon>
        <taxon>Propionibacteriaceae</taxon>
        <taxon>Arachnia</taxon>
    </lineage>
</organism>
<evidence type="ECO:0000256" key="3">
    <source>
        <dbReference type="ARBA" id="ARBA00022448"/>
    </source>
</evidence>
<keyword evidence="11" id="KW-1185">Reference proteome</keyword>
<evidence type="ECO:0000313" key="11">
    <source>
        <dbReference type="Proteomes" id="UP000273044"/>
    </source>
</evidence>
<feature type="transmembrane region" description="Helical" evidence="8">
    <location>
        <begin position="129"/>
        <end position="148"/>
    </location>
</feature>
<dbReference type="PANTHER" id="PTHR30472:SF1">
    <property type="entry name" value="FE(3+) DICITRATE TRANSPORT SYSTEM PERMEASE PROTEIN FECC-RELATED"/>
    <property type="match status" value="1"/>
</dbReference>
<dbReference type="RefSeq" id="WP_014847128.1">
    <property type="nucleotide sequence ID" value="NZ_CAJZDL010000148.1"/>
</dbReference>
<evidence type="ECO:0000256" key="6">
    <source>
        <dbReference type="ARBA" id="ARBA00022989"/>
    </source>
</evidence>
<keyword evidence="6 8" id="KW-1133">Transmembrane helix</keyword>
<dbReference type="EMBL" id="CP072385">
    <property type="protein sequence ID" value="QUC12087.1"/>
    <property type="molecule type" value="Genomic_DNA"/>
</dbReference>
<evidence type="ECO:0000313" key="9">
    <source>
        <dbReference type="EMBL" id="QUC12087.1"/>
    </source>
</evidence>
<feature type="transmembrane region" description="Helical" evidence="8">
    <location>
        <begin position="21"/>
        <end position="44"/>
    </location>
</feature>
<dbReference type="Proteomes" id="UP000273044">
    <property type="component" value="Chromosome"/>
</dbReference>
<dbReference type="OMA" id="DQRWIIA"/>
<gene>
    <name evidence="10" type="primary">fepD_2</name>
    <name evidence="9" type="ORF">J5A53_05205</name>
    <name evidence="10" type="ORF">NCTC12967_02080</name>
</gene>
<keyword evidence="7 8" id="KW-0472">Membrane</keyword>
<dbReference type="GeneID" id="64407532"/>
<dbReference type="OrthoDB" id="9782305at2"/>
<feature type="transmembrane region" description="Helical" evidence="8">
    <location>
        <begin position="320"/>
        <end position="339"/>
    </location>
</feature>
<protein>
    <submittedName>
        <fullName evidence="10">Ferric enterobactin transport system permease protein fepD</fullName>
    </submittedName>
    <submittedName>
        <fullName evidence="9">Iron chelate uptake ABC transporter family permease subunit</fullName>
    </submittedName>
</protein>
<feature type="transmembrane region" description="Helical" evidence="8">
    <location>
        <begin position="201"/>
        <end position="222"/>
    </location>
</feature>
<dbReference type="SUPFAM" id="SSF81345">
    <property type="entry name" value="ABC transporter involved in vitamin B12 uptake, BtuC"/>
    <property type="match status" value="1"/>
</dbReference>
<evidence type="ECO:0000256" key="8">
    <source>
        <dbReference type="SAM" id="Phobius"/>
    </source>
</evidence>